<accession>A0A1S2XG15</accession>
<dbReference type="FunFam" id="2.170.150.80:FF:000007">
    <property type="entry name" value="NAC domain-containing protein 35"/>
    <property type="match status" value="1"/>
</dbReference>
<evidence type="ECO:0000313" key="8">
    <source>
        <dbReference type="RefSeq" id="XP_004488808.1"/>
    </source>
</evidence>
<dbReference type="GO" id="GO:0003677">
    <property type="term" value="F:DNA binding"/>
    <property type="evidence" value="ECO:0007669"/>
    <property type="project" value="UniProtKB-KW"/>
</dbReference>
<dbReference type="GO" id="GO:0006355">
    <property type="term" value="P:regulation of DNA-templated transcription"/>
    <property type="evidence" value="ECO:0007669"/>
    <property type="project" value="InterPro"/>
</dbReference>
<evidence type="ECO:0000256" key="2">
    <source>
        <dbReference type="ARBA" id="ARBA00023015"/>
    </source>
</evidence>
<evidence type="ECO:0000256" key="5">
    <source>
        <dbReference type="ARBA" id="ARBA00023242"/>
    </source>
</evidence>
<comment type="subcellular location">
    <subcellularLocation>
        <location evidence="1">Nucleus</location>
    </subcellularLocation>
</comment>
<evidence type="ECO:0000313" key="7">
    <source>
        <dbReference type="Proteomes" id="UP000087171"/>
    </source>
</evidence>
<keyword evidence="5" id="KW-0539">Nucleus</keyword>
<dbReference type="RefSeq" id="XP_004488808.1">
    <property type="nucleotide sequence ID" value="XM_004488751.3"/>
</dbReference>
<dbReference type="AlphaFoldDB" id="A0A1S2XG15"/>
<dbReference type="GeneID" id="101493257"/>
<dbReference type="SUPFAM" id="SSF101941">
    <property type="entry name" value="NAC domain"/>
    <property type="match status" value="1"/>
</dbReference>
<dbReference type="OrthoDB" id="1883668at2759"/>
<keyword evidence="4" id="KW-0804">Transcription</keyword>
<name>A0A1S2XG15_CICAR</name>
<dbReference type="KEGG" id="cam:101493257"/>
<evidence type="ECO:0000256" key="4">
    <source>
        <dbReference type="ARBA" id="ARBA00023163"/>
    </source>
</evidence>
<dbReference type="GO" id="GO:0099402">
    <property type="term" value="P:plant organ development"/>
    <property type="evidence" value="ECO:0007669"/>
    <property type="project" value="UniProtKB-ARBA"/>
</dbReference>
<dbReference type="PANTHER" id="PTHR31744">
    <property type="entry name" value="PROTEIN CUP-SHAPED COTYLEDON 2-RELATED"/>
    <property type="match status" value="1"/>
</dbReference>
<protein>
    <submittedName>
        <fullName evidence="8">Transcription factor JUNGBRUNNEN 1</fullName>
    </submittedName>
</protein>
<evidence type="ECO:0000256" key="3">
    <source>
        <dbReference type="ARBA" id="ARBA00023125"/>
    </source>
</evidence>
<gene>
    <name evidence="8" type="primary">NAC10</name>
</gene>
<dbReference type="Proteomes" id="UP000087171">
    <property type="component" value="Chromosome Ca1"/>
</dbReference>
<dbReference type="PaxDb" id="3827-XP_004488808.1"/>
<reference evidence="7" key="1">
    <citation type="journal article" date="2013" name="Nat. Biotechnol.">
        <title>Draft genome sequence of chickpea (Cicer arietinum) provides a resource for trait improvement.</title>
        <authorList>
            <person name="Varshney R.K."/>
            <person name="Song C."/>
            <person name="Saxena R.K."/>
            <person name="Azam S."/>
            <person name="Yu S."/>
            <person name="Sharpe A.G."/>
            <person name="Cannon S."/>
            <person name="Baek J."/>
            <person name="Rosen B.D."/>
            <person name="Tar'an B."/>
            <person name="Millan T."/>
            <person name="Zhang X."/>
            <person name="Ramsay L.D."/>
            <person name="Iwata A."/>
            <person name="Wang Y."/>
            <person name="Nelson W."/>
            <person name="Farmer A.D."/>
            <person name="Gaur P.M."/>
            <person name="Soderlund C."/>
            <person name="Penmetsa R.V."/>
            <person name="Xu C."/>
            <person name="Bharti A.K."/>
            <person name="He W."/>
            <person name="Winter P."/>
            <person name="Zhao S."/>
            <person name="Hane J.K."/>
            <person name="Carrasquilla-Garcia N."/>
            <person name="Condie J.A."/>
            <person name="Upadhyaya H.D."/>
            <person name="Luo M.C."/>
            <person name="Thudi M."/>
            <person name="Gowda C.L."/>
            <person name="Singh N.P."/>
            <person name="Lichtenzveig J."/>
            <person name="Gali K.K."/>
            <person name="Rubio J."/>
            <person name="Nadarajan N."/>
            <person name="Dolezel J."/>
            <person name="Bansal K.C."/>
            <person name="Xu X."/>
            <person name="Edwards D."/>
            <person name="Zhang G."/>
            <person name="Kahl G."/>
            <person name="Gil J."/>
            <person name="Singh K.B."/>
            <person name="Datta S.K."/>
            <person name="Jackson S.A."/>
            <person name="Wang J."/>
            <person name="Cook D.R."/>
        </authorList>
    </citation>
    <scope>NUCLEOTIDE SEQUENCE [LARGE SCALE GENOMIC DNA]</scope>
    <source>
        <strain evidence="7">cv. CDC Frontier</strain>
    </source>
</reference>
<reference evidence="8" key="2">
    <citation type="submission" date="2025-08" db="UniProtKB">
        <authorList>
            <consortium name="RefSeq"/>
        </authorList>
    </citation>
    <scope>IDENTIFICATION</scope>
    <source>
        <tissue evidence="8">Etiolated seedlings</tissue>
    </source>
</reference>
<dbReference type="eggNOG" id="ENOG502QUH6">
    <property type="taxonomic scope" value="Eukaryota"/>
</dbReference>
<keyword evidence="2" id="KW-0805">Transcription regulation</keyword>
<sequence length="308" mass="35662">MGVNDDFNKDNEYVDDDVPLPGFRFHPTDEELVTFYLRRKLDNKSIAIDLIKQIDIYKYDPWDLPKASVPGAEKESYFFCKRGRKYRNSIRPNRVITGSGFWKATGIDKAVYSNGGEGNDCVGLKKTLVYYRGSAGKGTKTDWMMHEFRLPSNIHTNNNDAHIAQEAEIWTLCRIFKRNVSQRKQQIAEVKQLATKRQMIHDKSSRMSSNVEFNINNQQTFINFGASHENHHNNNIEDKLMINTNYTNIDQRNHQLMSCQVSQQPQQNVTLSNSNLWIKQQVENELLMFDNWDELGSVVKFAVDSPSL</sequence>
<dbReference type="STRING" id="3827.A0A1S2XG15"/>
<dbReference type="GO" id="GO:0005634">
    <property type="term" value="C:nucleus"/>
    <property type="evidence" value="ECO:0007669"/>
    <property type="project" value="UniProtKB-SubCell"/>
</dbReference>
<feature type="domain" description="NAC" evidence="6">
    <location>
        <begin position="19"/>
        <end position="178"/>
    </location>
</feature>
<dbReference type="PROSITE" id="PS51005">
    <property type="entry name" value="NAC"/>
    <property type="match status" value="1"/>
</dbReference>
<dbReference type="InterPro" id="IPR036093">
    <property type="entry name" value="NAC_dom_sf"/>
</dbReference>
<proteinExistence type="predicted"/>
<organism evidence="7 8">
    <name type="scientific">Cicer arietinum</name>
    <name type="common">Chickpea</name>
    <name type="synonym">Garbanzo</name>
    <dbReference type="NCBI Taxonomy" id="3827"/>
    <lineage>
        <taxon>Eukaryota</taxon>
        <taxon>Viridiplantae</taxon>
        <taxon>Streptophyta</taxon>
        <taxon>Embryophyta</taxon>
        <taxon>Tracheophyta</taxon>
        <taxon>Spermatophyta</taxon>
        <taxon>Magnoliopsida</taxon>
        <taxon>eudicotyledons</taxon>
        <taxon>Gunneridae</taxon>
        <taxon>Pentapetalae</taxon>
        <taxon>rosids</taxon>
        <taxon>fabids</taxon>
        <taxon>Fabales</taxon>
        <taxon>Fabaceae</taxon>
        <taxon>Papilionoideae</taxon>
        <taxon>50 kb inversion clade</taxon>
        <taxon>NPAAA clade</taxon>
        <taxon>Hologalegina</taxon>
        <taxon>IRL clade</taxon>
        <taxon>Cicereae</taxon>
        <taxon>Cicer</taxon>
    </lineage>
</organism>
<evidence type="ECO:0000259" key="6">
    <source>
        <dbReference type="PROSITE" id="PS51005"/>
    </source>
</evidence>
<dbReference type="Pfam" id="PF02365">
    <property type="entry name" value="NAM"/>
    <property type="match status" value="1"/>
</dbReference>
<keyword evidence="3" id="KW-0238">DNA-binding</keyword>
<dbReference type="Gene3D" id="2.170.150.80">
    <property type="entry name" value="NAC domain"/>
    <property type="match status" value="1"/>
</dbReference>
<keyword evidence="7" id="KW-1185">Reference proteome</keyword>
<dbReference type="InterPro" id="IPR003441">
    <property type="entry name" value="NAC-dom"/>
</dbReference>
<dbReference type="PANTHER" id="PTHR31744:SF171">
    <property type="entry name" value="TRANSCRIPTION FACTOR NAM FAMILY-RELATED"/>
    <property type="match status" value="1"/>
</dbReference>
<evidence type="ECO:0000256" key="1">
    <source>
        <dbReference type="ARBA" id="ARBA00004123"/>
    </source>
</evidence>